<keyword evidence="1" id="KW-0812">Transmembrane</keyword>
<dbReference type="Proteomes" id="UP000194885">
    <property type="component" value="Unassembled WGS sequence"/>
</dbReference>
<accession>A0A242BEZ2</accession>
<dbReference type="AlphaFoldDB" id="A0A242BEZ2"/>
<evidence type="ECO:0000313" key="2">
    <source>
        <dbReference type="EMBL" id="OTN93928.1"/>
    </source>
</evidence>
<protein>
    <submittedName>
        <fullName evidence="2">Uncharacterized protein</fullName>
    </submittedName>
</protein>
<dbReference type="RefSeq" id="WP_010733037.1">
    <property type="nucleotide sequence ID" value="NZ_NGKW01000003.1"/>
</dbReference>
<evidence type="ECO:0000313" key="3">
    <source>
        <dbReference type="Proteomes" id="UP000194885"/>
    </source>
</evidence>
<organism evidence="2 3">
    <name type="scientific">Enterococcus faecium</name>
    <name type="common">Streptococcus faecium</name>
    <dbReference type="NCBI Taxonomy" id="1352"/>
    <lineage>
        <taxon>Bacteria</taxon>
        <taxon>Bacillati</taxon>
        <taxon>Bacillota</taxon>
        <taxon>Bacilli</taxon>
        <taxon>Lactobacillales</taxon>
        <taxon>Enterococcaceae</taxon>
        <taxon>Enterococcus</taxon>
    </lineage>
</organism>
<feature type="transmembrane region" description="Helical" evidence="1">
    <location>
        <begin position="16"/>
        <end position="37"/>
    </location>
</feature>
<sequence>MAKEEDILVKRHKKKIIASLVVLVVALGGFFVYDHFWKEPEVIMNLNSGDQSFIKDMSEEELRNFLQDQADEDYVRLKLDTTMRFDTSDKPGSVNIQNPPSNEYAIEVTTYIEGEDDEIYISGVIQPEQYVSEGKLLRKVAKGTYKTISTVQFLDTEKNVVGTSSVVGKLTVES</sequence>
<gene>
    <name evidence="2" type="ORF">A5810_001807</name>
</gene>
<proteinExistence type="predicted"/>
<keyword evidence="1" id="KW-0472">Membrane</keyword>
<reference evidence="2 3" key="1">
    <citation type="submission" date="2017-05" db="EMBL/GenBank/DDBJ databases">
        <title>The Genome Sequence of Enterococcus faecium 7H8_DIV0219.</title>
        <authorList>
            <consortium name="The Broad Institute Genomics Platform"/>
            <consortium name="The Broad Institute Genomic Center for Infectious Diseases"/>
            <person name="Earl A."/>
            <person name="Manson A."/>
            <person name="Schwartman J."/>
            <person name="Gilmore M."/>
            <person name="Abouelleil A."/>
            <person name="Cao P."/>
            <person name="Chapman S."/>
            <person name="Cusick C."/>
            <person name="Shea T."/>
            <person name="Young S."/>
            <person name="Neafsey D."/>
            <person name="Nusbaum C."/>
            <person name="Birren B."/>
        </authorList>
    </citation>
    <scope>NUCLEOTIDE SEQUENCE [LARGE SCALE GENOMIC DNA]</scope>
    <source>
        <strain evidence="2 3">7H8_DIV0219</strain>
    </source>
</reference>
<dbReference type="EMBL" id="NGKW01000003">
    <property type="protein sequence ID" value="OTN93928.1"/>
    <property type="molecule type" value="Genomic_DNA"/>
</dbReference>
<name>A0A242BEZ2_ENTFC</name>
<comment type="caution">
    <text evidence="2">The sequence shown here is derived from an EMBL/GenBank/DDBJ whole genome shotgun (WGS) entry which is preliminary data.</text>
</comment>
<evidence type="ECO:0000256" key="1">
    <source>
        <dbReference type="SAM" id="Phobius"/>
    </source>
</evidence>
<keyword evidence="1" id="KW-1133">Transmembrane helix</keyword>